<dbReference type="InterPro" id="IPR002104">
    <property type="entry name" value="Integrase_catalytic"/>
</dbReference>
<evidence type="ECO:0000256" key="4">
    <source>
        <dbReference type="ARBA" id="ARBA00023172"/>
    </source>
</evidence>
<evidence type="ECO:0000256" key="3">
    <source>
        <dbReference type="ARBA" id="ARBA00023125"/>
    </source>
</evidence>
<protein>
    <submittedName>
        <fullName evidence="8">Integrase</fullName>
    </submittedName>
</protein>
<dbReference type="InterPro" id="IPR010998">
    <property type="entry name" value="Integrase_recombinase_N"/>
</dbReference>
<name>A0A5R9G3X6_9BACL</name>
<evidence type="ECO:0000256" key="1">
    <source>
        <dbReference type="ARBA" id="ARBA00008857"/>
    </source>
</evidence>
<feature type="domain" description="Core-binding (CB)" evidence="7">
    <location>
        <begin position="36"/>
        <end position="124"/>
    </location>
</feature>
<proteinExistence type="inferred from homology"/>
<comment type="caution">
    <text evidence="8">The sequence shown here is derived from an EMBL/GenBank/DDBJ whole genome shotgun (WGS) entry which is preliminary data.</text>
</comment>
<dbReference type="GO" id="GO:0006310">
    <property type="term" value="P:DNA recombination"/>
    <property type="evidence" value="ECO:0007669"/>
    <property type="project" value="UniProtKB-KW"/>
</dbReference>
<keyword evidence="9" id="KW-1185">Reference proteome</keyword>
<evidence type="ECO:0000313" key="9">
    <source>
        <dbReference type="Proteomes" id="UP000309676"/>
    </source>
</evidence>
<dbReference type="GO" id="GO:0015074">
    <property type="term" value="P:DNA integration"/>
    <property type="evidence" value="ECO:0007669"/>
    <property type="project" value="UniProtKB-KW"/>
</dbReference>
<dbReference type="Proteomes" id="UP000309676">
    <property type="component" value="Unassembled WGS sequence"/>
</dbReference>
<dbReference type="Pfam" id="PF02899">
    <property type="entry name" value="Phage_int_SAM_1"/>
    <property type="match status" value="1"/>
</dbReference>
<evidence type="ECO:0000259" key="7">
    <source>
        <dbReference type="PROSITE" id="PS51900"/>
    </source>
</evidence>
<sequence>MSGNVVPIFRQNDTAHKRRSNELYDSGVLASSGYRLTWQEAVKLFIQARRAETSSEHTIKFEQNSLECYRRILHEQEIEADIYDVTTEVLRNKFILYMVEKKKYALNTVNNRLKAIKRFFTFLHEEGWKADNPAVHLKTRRGHHPAIPSFTEEQVVALLQQPDQTTFTGFRDYAMLSLILDTGLRIGETGRLKMNQIDIKEAQLLGVIGKSKKPRDVPFCDEVRKTMMRYIKARGEIKSQHLFVTLDGRPLSIRTFQENLRIYGKKAGIENVRVSPHTLRHTFAKMYIMNDGDPYSLQDILGHTSQDMVKKYVNLWRPEMKAKHTKSSPMQNLHRNRLL</sequence>
<evidence type="ECO:0000256" key="5">
    <source>
        <dbReference type="PROSITE-ProRule" id="PRU01248"/>
    </source>
</evidence>
<dbReference type="AlphaFoldDB" id="A0A5R9G3X6"/>
<gene>
    <name evidence="8" type="ORF">FE782_28760</name>
</gene>
<reference evidence="8 9" key="1">
    <citation type="submission" date="2019-05" db="EMBL/GenBank/DDBJ databases">
        <authorList>
            <person name="Narsing Rao M.P."/>
            <person name="Li W.J."/>
        </authorList>
    </citation>
    <scope>NUCLEOTIDE SEQUENCE [LARGE SCALE GENOMIC DNA]</scope>
    <source>
        <strain evidence="8 9">SYSU_K30003</strain>
    </source>
</reference>
<keyword evidence="3 5" id="KW-0238">DNA-binding</keyword>
<keyword evidence="4" id="KW-0233">DNA recombination</keyword>
<dbReference type="InterPro" id="IPR044068">
    <property type="entry name" value="CB"/>
</dbReference>
<organism evidence="8 9">
    <name type="scientific">Paenibacillus antri</name>
    <dbReference type="NCBI Taxonomy" id="2582848"/>
    <lineage>
        <taxon>Bacteria</taxon>
        <taxon>Bacillati</taxon>
        <taxon>Bacillota</taxon>
        <taxon>Bacilli</taxon>
        <taxon>Bacillales</taxon>
        <taxon>Paenibacillaceae</taxon>
        <taxon>Paenibacillus</taxon>
    </lineage>
</organism>
<dbReference type="Pfam" id="PF00589">
    <property type="entry name" value="Phage_integrase"/>
    <property type="match status" value="1"/>
</dbReference>
<dbReference type="Gene3D" id="1.10.443.10">
    <property type="entry name" value="Intergrase catalytic core"/>
    <property type="match status" value="1"/>
</dbReference>
<comment type="similarity">
    <text evidence="1">Belongs to the 'phage' integrase family.</text>
</comment>
<feature type="domain" description="Tyr recombinase" evidence="6">
    <location>
        <begin position="145"/>
        <end position="326"/>
    </location>
</feature>
<accession>A0A5R9G3X6</accession>
<keyword evidence="2" id="KW-0229">DNA integration</keyword>
<dbReference type="InterPro" id="IPR011010">
    <property type="entry name" value="DNA_brk_join_enz"/>
</dbReference>
<dbReference type="PROSITE" id="PS51900">
    <property type="entry name" value="CB"/>
    <property type="match status" value="1"/>
</dbReference>
<dbReference type="EMBL" id="VCIW01000028">
    <property type="protein sequence ID" value="TLS48850.1"/>
    <property type="molecule type" value="Genomic_DNA"/>
</dbReference>
<dbReference type="OrthoDB" id="107900at2"/>
<dbReference type="PROSITE" id="PS51898">
    <property type="entry name" value="TYR_RECOMBINASE"/>
    <property type="match status" value="1"/>
</dbReference>
<dbReference type="InterPro" id="IPR013762">
    <property type="entry name" value="Integrase-like_cat_sf"/>
</dbReference>
<dbReference type="PANTHER" id="PTHR30349">
    <property type="entry name" value="PHAGE INTEGRASE-RELATED"/>
    <property type="match status" value="1"/>
</dbReference>
<dbReference type="SUPFAM" id="SSF56349">
    <property type="entry name" value="DNA breaking-rejoining enzymes"/>
    <property type="match status" value="1"/>
</dbReference>
<dbReference type="PANTHER" id="PTHR30349:SF41">
    <property type="entry name" value="INTEGRASE_RECOMBINASE PROTEIN MJ0367-RELATED"/>
    <property type="match status" value="1"/>
</dbReference>
<dbReference type="RefSeq" id="WP_138197798.1">
    <property type="nucleotide sequence ID" value="NZ_VCIW01000028.1"/>
</dbReference>
<dbReference type="InterPro" id="IPR004107">
    <property type="entry name" value="Integrase_SAM-like_N"/>
</dbReference>
<evidence type="ECO:0000259" key="6">
    <source>
        <dbReference type="PROSITE" id="PS51898"/>
    </source>
</evidence>
<dbReference type="InterPro" id="IPR050090">
    <property type="entry name" value="Tyrosine_recombinase_XerCD"/>
</dbReference>
<dbReference type="Gene3D" id="1.10.150.130">
    <property type="match status" value="1"/>
</dbReference>
<evidence type="ECO:0000313" key="8">
    <source>
        <dbReference type="EMBL" id="TLS48850.1"/>
    </source>
</evidence>
<evidence type="ECO:0000256" key="2">
    <source>
        <dbReference type="ARBA" id="ARBA00022908"/>
    </source>
</evidence>
<dbReference type="GO" id="GO:0003677">
    <property type="term" value="F:DNA binding"/>
    <property type="evidence" value="ECO:0007669"/>
    <property type="project" value="UniProtKB-UniRule"/>
</dbReference>